<dbReference type="EC" id="3.1.26.5" evidence="7 8"/>
<comment type="subunit">
    <text evidence="7">Consists of a catalytic RNA component (M1 or rnpB) and a protein subunit.</text>
</comment>
<proteinExistence type="inferred from homology"/>
<dbReference type="SUPFAM" id="SSF54211">
    <property type="entry name" value="Ribosomal protein S5 domain 2-like"/>
    <property type="match status" value="1"/>
</dbReference>
<dbReference type="PANTHER" id="PTHR33992:SF1">
    <property type="entry name" value="RIBONUCLEASE P PROTEIN COMPONENT"/>
    <property type="match status" value="1"/>
</dbReference>
<dbReference type="NCBIfam" id="TIGR00188">
    <property type="entry name" value="rnpA"/>
    <property type="match status" value="1"/>
</dbReference>
<keyword evidence="4 7" id="KW-0255">Endonuclease</keyword>
<evidence type="ECO:0000256" key="7">
    <source>
        <dbReference type="HAMAP-Rule" id="MF_00227"/>
    </source>
</evidence>
<protein>
    <recommendedName>
        <fullName evidence="7 8">Ribonuclease P protein component</fullName>
        <shortName evidence="7">RNase P protein</shortName>
        <shortName evidence="7">RNaseP protein</shortName>
        <ecNumber evidence="7 8">3.1.26.5</ecNumber>
    </recommendedName>
    <alternativeName>
        <fullName evidence="7">Protein C5</fullName>
    </alternativeName>
</protein>
<evidence type="ECO:0000313" key="9">
    <source>
        <dbReference type="EMBL" id="MEK0084349.1"/>
    </source>
</evidence>
<accession>A0ABU8XTT3</accession>
<evidence type="ECO:0000256" key="4">
    <source>
        <dbReference type="ARBA" id="ARBA00022759"/>
    </source>
</evidence>
<evidence type="ECO:0000313" key="10">
    <source>
        <dbReference type="Proteomes" id="UP001375743"/>
    </source>
</evidence>
<keyword evidence="6 7" id="KW-0694">RNA-binding</keyword>
<dbReference type="PANTHER" id="PTHR33992">
    <property type="entry name" value="RIBONUCLEASE P PROTEIN COMPONENT"/>
    <property type="match status" value="1"/>
</dbReference>
<keyword evidence="5 7" id="KW-0378">Hydrolase</keyword>
<evidence type="ECO:0000256" key="8">
    <source>
        <dbReference type="NCBIfam" id="TIGR00188"/>
    </source>
</evidence>
<evidence type="ECO:0000256" key="1">
    <source>
        <dbReference type="ARBA" id="ARBA00002663"/>
    </source>
</evidence>
<comment type="similarity">
    <text evidence="7">Belongs to the RnpA family.</text>
</comment>
<dbReference type="HAMAP" id="MF_00227">
    <property type="entry name" value="RNase_P"/>
    <property type="match status" value="1"/>
</dbReference>
<evidence type="ECO:0000256" key="2">
    <source>
        <dbReference type="ARBA" id="ARBA00022694"/>
    </source>
</evidence>
<dbReference type="EMBL" id="JBBLZC010000014">
    <property type="protein sequence ID" value="MEK0084349.1"/>
    <property type="molecule type" value="Genomic_DNA"/>
</dbReference>
<name>A0ABU8XTT3_9PROT</name>
<organism evidence="9 10">
    <name type="scientific">Benzoatithermus flavus</name>
    <dbReference type="NCBI Taxonomy" id="3108223"/>
    <lineage>
        <taxon>Bacteria</taxon>
        <taxon>Pseudomonadati</taxon>
        <taxon>Pseudomonadota</taxon>
        <taxon>Alphaproteobacteria</taxon>
        <taxon>Geminicoccales</taxon>
        <taxon>Geminicoccaceae</taxon>
        <taxon>Benzoatithermus</taxon>
    </lineage>
</organism>
<evidence type="ECO:0000256" key="5">
    <source>
        <dbReference type="ARBA" id="ARBA00022801"/>
    </source>
</evidence>
<evidence type="ECO:0000256" key="3">
    <source>
        <dbReference type="ARBA" id="ARBA00022722"/>
    </source>
</evidence>
<dbReference type="RefSeq" id="WP_418160200.1">
    <property type="nucleotide sequence ID" value="NZ_JBBLZC010000014.1"/>
</dbReference>
<evidence type="ECO:0000256" key="6">
    <source>
        <dbReference type="ARBA" id="ARBA00022884"/>
    </source>
</evidence>
<dbReference type="Pfam" id="PF00825">
    <property type="entry name" value="Ribonuclease_P"/>
    <property type="match status" value="1"/>
</dbReference>
<comment type="function">
    <text evidence="1 7">RNaseP catalyzes the removal of the 5'-leader sequence from pre-tRNA to produce the mature 5'-terminus. It can also cleave other RNA substrates such as 4.5S RNA. The protein component plays an auxiliary but essential role in vivo by binding to the 5'-leader sequence and broadening the substrate specificity of the ribozyme.</text>
</comment>
<comment type="catalytic activity">
    <reaction evidence="7">
        <text>Endonucleolytic cleavage of RNA, removing 5'-extranucleotides from tRNA precursor.</text>
        <dbReference type="EC" id="3.1.26.5"/>
    </reaction>
</comment>
<dbReference type="InterPro" id="IPR020568">
    <property type="entry name" value="Ribosomal_Su5_D2-typ_SF"/>
</dbReference>
<dbReference type="InterPro" id="IPR020539">
    <property type="entry name" value="RNase_P_CS"/>
</dbReference>
<dbReference type="InterPro" id="IPR014721">
    <property type="entry name" value="Ribsml_uS5_D2-typ_fold_subgr"/>
</dbReference>
<keyword evidence="3 7" id="KW-0540">Nuclease</keyword>
<dbReference type="Gene3D" id="3.30.230.10">
    <property type="match status" value="1"/>
</dbReference>
<keyword evidence="10" id="KW-1185">Reference proteome</keyword>
<keyword evidence="2 7" id="KW-0819">tRNA processing</keyword>
<sequence>MTRLRRRSEFLAVARGPRVPRDAFVLQGNRRAEPERADIVGIGLTVTRKIGGAVIRNRARRRLREALRRILPGPARPGHDYVVVARPAALTCPFPLLQQELVAAIEQMGRRLGRSRP</sequence>
<dbReference type="PROSITE" id="PS00648">
    <property type="entry name" value="RIBONUCLEASE_P"/>
    <property type="match status" value="1"/>
</dbReference>
<dbReference type="InterPro" id="IPR000100">
    <property type="entry name" value="RNase_P"/>
</dbReference>
<reference evidence="9 10" key="1">
    <citation type="submission" date="2024-01" db="EMBL/GenBank/DDBJ databases">
        <title>Multi-omics insights into the function and evolution of sodium benzoate biodegradation pathways in Benzoatithermus flavus gen. nov., sp. nov. from hot spring.</title>
        <authorList>
            <person name="Hu C.-J."/>
            <person name="Li W.-J."/>
        </authorList>
    </citation>
    <scope>NUCLEOTIDE SEQUENCE [LARGE SCALE GENOMIC DNA]</scope>
    <source>
        <strain evidence="9 10">SYSU G07066</strain>
    </source>
</reference>
<gene>
    <name evidence="7 9" type="primary">rnpA</name>
    <name evidence="9" type="ORF">U1T56_14420</name>
</gene>
<dbReference type="GO" id="GO:0004526">
    <property type="term" value="F:ribonuclease P activity"/>
    <property type="evidence" value="ECO:0007669"/>
    <property type="project" value="UniProtKB-EC"/>
</dbReference>
<dbReference type="Proteomes" id="UP001375743">
    <property type="component" value="Unassembled WGS sequence"/>
</dbReference>
<comment type="caution">
    <text evidence="9">The sequence shown here is derived from an EMBL/GenBank/DDBJ whole genome shotgun (WGS) entry which is preliminary data.</text>
</comment>